<evidence type="ECO:0000256" key="1">
    <source>
        <dbReference type="ARBA" id="ARBA00009176"/>
    </source>
</evidence>
<dbReference type="STRING" id="283909.R7THY9"/>
<accession>R7THY9</accession>
<organism evidence="4">
    <name type="scientific">Capitella teleta</name>
    <name type="common">Polychaete worm</name>
    <dbReference type="NCBI Taxonomy" id="283909"/>
    <lineage>
        <taxon>Eukaryota</taxon>
        <taxon>Metazoa</taxon>
        <taxon>Spiralia</taxon>
        <taxon>Lophotrochozoa</taxon>
        <taxon>Annelida</taxon>
        <taxon>Polychaeta</taxon>
        <taxon>Sedentaria</taxon>
        <taxon>Scolecida</taxon>
        <taxon>Capitellidae</taxon>
        <taxon>Capitella</taxon>
    </lineage>
</organism>
<dbReference type="InterPro" id="IPR052775">
    <property type="entry name" value="IUN_hydrolase"/>
</dbReference>
<dbReference type="HOGENOM" id="CLU_036838_11_2_1"/>
<evidence type="ECO:0000313" key="5">
    <source>
        <dbReference type="EnsemblMetazoa" id="CapteP160180"/>
    </source>
</evidence>
<protein>
    <recommendedName>
        <fullName evidence="3">Inosine/uridine-preferring nucleoside hydrolase domain-containing protein</fullName>
    </recommendedName>
</protein>
<dbReference type="PANTHER" id="PTHR46190:SF1">
    <property type="entry name" value="SI:CH211-201H21.5"/>
    <property type="match status" value="1"/>
</dbReference>
<name>R7THY9_CAPTE</name>
<proteinExistence type="inferred from homology"/>
<dbReference type="InterPro" id="IPR036452">
    <property type="entry name" value="Ribo_hydro-like"/>
</dbReference>
<evidence type="ECO:0000256" key="2">
    <source>
        <dbReference type="SAM" id="MobiDB-lite"/>
    </source>
</evidence>
<feature type="region of interest" description="Disordered" evidence="2">
    <location>
        <begin position="80"/>
        <end position="101"/>
    </location>
</feature>
<evidence type="ECO:0000259" key="3">
    <source>
        <dbReference type="Pfam" id="PF01156"/>
    </source>
</evidence>
<evidence type="ECO:0000313" key="4">
    <source>
        <dbReference type="EMBL" id="ELT91171.1"/>
    </source>
</evidence>
<dbReference type="Proteomes" id="UP000014760">
    <property type="component" value="Unassembled WGS sequence"/>
</dbReference>
<dbReference type="OrthoDB" id="432381at2759"/>
<gene>
    <name evidence="4" type="ORF">CAPTEDRAFT_160180</name>
</gene>
<keyword evidence="6" id="KW-1185">Reference proteome</keyword>
<reference evidence="4 6" key="2">
    <citation type="journal article" date="2013" name="Nature">
        <title>Insights into bilaterian evolution from three spiralian genomes.</title>
        <authorList>
            <person name="Simakov O."/>
            <person name="Marletaz F."/>
            <person name="Cho S.J."/>
            <person name="Edsinger-Gonzales E."/>
            <person name="Havlak P."/>
            <person name="Hellsten U."/>
            <person name="Kuo D.H."/>
            <person name="Larsson T."/>
            <person name="Lv J."/>
            <person name="Arendt D."/>
            <person name="Savage R."/>
            <person name="Osoegawa K."/>
            <person name="de Jong P."/>
            <person name="Grimwood J."/>
            <person name="Chapman J.A."/>
            <person name="Shapiro H."/>
            <person name="Aerts A."/>
            <person name="Otillar R.P."/>
            <person name="Terry A.Y."/>
            <person name="Boore J.L."/>
            <person name="Grigoriev I.V."/>
            <person name="Lindberg D.R."/>
            <person name="Seaver E.C."/>
            <person name="Weisblat D.A."/>
            <person name="Putnam N.H."/>
            <person name="Rokhsar D.S."/>
        </authorList>
    </citation>
    <scope>NUCLEOTIDE SEQUENCE</scope>
    <source>
        <strain evidence="4 6">I ESC-2004</strain>
    </source>
</reference>
<evidence type="ECO:0000313" key="6">
    <source>
        <dbReference type="Proteomes" id="UP000014760"/>
    </source>
</evidence>
<feature type="domain" description="Inosine/uridine-preferring nucleoside hydrolase" evidence="3">
    <location>
        <begin position="8"/>
        <end position="303"/>
    </location>
</feature>
<dbReference type="InterPro" id="IPR001910">
    <property type="entry name" value="Inosine/uridine_hydrolase_dom"/>
</dbReference>
<feature type="compositionally biased region" description="Basic and acidic residues" evidence="2">
    <location>
        <begin position="84"/>
        <end position="94"/>
    </location>
</feature>
<dbReference type="GO" id="GO:0016799">
    <property type="term" value="F:hydrolase activity, hydrolyzing N-glycosyl compounds"/>
    <property type="evidence" value="ECO:0007669"/>
    <property type="project" value="InterPro"/>
</dbReference>
<sequence>MAQRKRLVVDCDPGTDDAHAIMMALGNDDVDLVAITTVFGNTNVEQCTQNALRVLRLCDRSEVPVYQGCPVSLLGNPSPSSGFHGKDGMGDVQKEPGGALPSAQKEHAANALLRLAKEFTGELTLVAIGPLTNIALAIQLDPLLHEKIPHLIVMGGNTTGRGNITSTAEFNFYSDPEAAAFVFRCFKGRISLFPLELCQHYAPTTEFNGRVHSLNNPKAAFLTAMFVDVYLDEPSLVVPRFVMYDQAAVAMAISSKIAIETMSVNATVEVTGGKTRGQMVVDWNARNGHPPNVELVTKIDMDLVEALMLAAAN</sequence>
<dbReference type="Gene3D" id="3.90.245.10">
    <property type="entry name" value="Ribonucleoside hydrolase-like"/>
    <property type="match status" value="1"/>
</dbReference>
<dbReference type="AlphaFoldDB" id="R7THY9"/>
<dbReference type="Pfam" id="PF01156">
    <property type="entry name" value="IU_nuc_hydro"/>
    <property type="match status" value="1"/>
</dbReference>
<reference evidence="6" key="1">
    <citation type="submission" date="2012-12" db="EMBL/GenBank/DDBJ databases">
        <authorList>
            <person name="Hellsten U."/>
            <person name="Grimwood J."/>
            <person name="Chapman J.A."/>
            <person name="Shapiro H."/>
            <person name="Aerts A."/>
            <person name="Otillar R.P."/>
            <person name="Terry A.Y."/>
            <person name="Boore J.L."/>
            <person name="Simakov O."/>
            <person name="Marletaz F."/>
            <person name="Cho S.-J."/>
            <person name="Edsinger-Gonzales E."/>
            <person name="Havlak P."/>
            <person name="Kuo D.-H."/>
            <person name="Larsson T."/>
            <person name="Lv J."/>
            <person name="Arendt D."/>
            <person name="Savage R."/>
            <person name="Osoegawa K."/>
            <person name="de Jong P."/>
            <person name="Lindberg D.R."/>
            <person name="Seaver E.C."/>
            <person name="Weisblat D.A."/>
            <person name="Putnam N.H."/>
            <person name="Grigoriev I.V."/>
            <person name="Rokhsar D.S."/>
        </authorList>
    </citation>
    <scope>NUCLEOTIDE SEQUENCE</scope>
    <source>
        <strain evidence="6">I ESC-2004</strain>
    </source>
</reference>
<dbReference type="FunCoup" id="R7THY9">
    <property type="interactions" value="30"/>
</dbReference>
<reference evidence="5" key="3">
    <citation type="submission" date="2015-06" db="UniProtKB">
        <authorList>
            <consortium name="EnsemblMetazoa"/>
        </authorList>
    </citation>
    <scope>IDENTIFICATION</scope>
</reference>
<dbReference type="EnsemblMetazoa" id="CapteT160180">
    <property type="protein sequence ID" value="CapteP160180"/>
    <property type="gene ID" value="CapteG160180"/>
</dbReference>
<dbReference type="PANTHER" id="PTHR46190">
    <property type="entry name" value="SI:CH211-201H21.5-RELATED"/>
    <property type="match status" value="1"/>
</dbReference>
<dbReference type="EMBL" id="AMQN01002964">
    <property type="status" value="NOT_ANNOTATED_CDS"/>
    <property type="molecule type" value="Genomic_DNA"/>
</dbReference>
<dbReference type="OMA" id="NWRLKEF"/>
<dbReference type="SUPFAM" id="SSF53590">
    <property type="entry name" value="Nucleoside hydrolase"/>
    <property type="match status" value="1"/>
</dbReference>
<dbReference type="CDD" id="cd02649">
    <property type="entry name" value="nuc_hydro_CeIAG"/>
    <property type="match status" value="1"/>
</dbReference>
<comment type="similarity">
    <text evidence="1">Belongs to the IUNH family.</text>
</comment>
<dbReference type="EMBL" id="KB310616">
    <property type="protein sequence ID" value="ELT91171.1"/>
    <property type="molecule type" value="Genomic_DNA"/>
</dbReference>